<proteinExistence type="predicted"/>
<dbReference type="AlphaFoldDB" id="E8T560"/>
<name>E8T560_THEA1</name>
<keyword evidence="3" id="KW-0479">Metal-binding</keyword>
<evidence type="ECO:0000313" key="10">
    <source>
        <dbReference type="Proteomes" id="UP000006362"/>
    </source>
</evidence>
<evidence type="ECO:0000256" key="5">
    <source>
        <dbReference type="ARBA" id="ARBA00023004"/>
    </source>
</evidence>
<dbReference type="GO" id="GO:0046872">
    <property type="term" value="F:metal ion binding"/>
    <property type="evidence" value="ECO:0007669"/>
    <property type="project" value="UniProtKB-KW"/>
</dbReference>
<dbReference type="Gene3D" id="3.30.70.20">
    <property type="match status" value="1"/>
</dbReference>
<keyword evidence="7" id="KW-1133">Transmembrane helix</keyword>
<dbReference type="Proteomes" id="UP000006362">
    <property type="component" value="Chromosome"/>
</dbReference>
<feature type="domain" description="4Fe-4S ferredoxin-type" evidence="8">
    <location>
        <begin position="216"/>
        <end position="245"/>
    </location>
</feature>
<gene>
    <name evidence="9" type="ordered locus">Theam_0426</name>
</gene>
<evidence type="ECO:0000259" key="8">
    <source>
        <dbReference type="PROSITE" id="PS51379"/>
    </source>
</evidence>
<keyword evidence="1" id="KW-0813">Transport</keyword>
<evidence type="ECO:0000256" key="3">
    <source>
        <dbReference type="ARBA" id="ARBA00022723"/>
    </source>
</evidence>
<feature type="transmembrane region" description="Helical" evidence="7">
    <location>
        <begin position="168"/>
        <end position="191"/>
    </location>
</feature>
<dbReference type="STRING" id="648996.Theam_0426"/>
<dbReference type="PROSITE" id="PS51379">
    <property type="entry name" value="4FE4S_FER_2"/>
    <property type="match status" value="2"/>
</dbReference>
<dbReference type="InterPro" id="IPR051684">
    <property type="entry name" value="Electron_Trans/Redox"/>
</dbReference>
<evidence type="ECO:0000256" key="6">
    <source>
        <dbReference type="ARBA" id="ARBA00023014"/>
    </source>
</evidence>
<keyword evidence="2" id="KW-0004">4Fe-4S</keyword>
<evidence type="ECO:0000256" key="7">
    <source>
        <dbReference type="SAM" id="Phobius"/>
    </source>
</evidence>
<organism evidence="9 10">
    <name type="scientific">Thermovibrio ammonificans (strain DSM 15698 / JCM 12110 / HB-1)</name>
    <dbReference type="NCBI Taxonomy" id="648996"/>
    <lineage>
        <taxon>Bacteria</taxon>
        <taxon>Pseudomonadati</taxon>
        <taxon>Aquificota</taxon>
        <taxon>Aquificia</taxon>
        <taxon>Desulfurobacteriales</taxon>
        <taxon>Desulfurobacteriaceae</taxon>
        <taxon>Thermovibrio</taxon>
    </lineage>
</organism>
<dbReference type="PROSITE" id="PS00198">
    <property type="entry name" value="4FE4S_FER_1"/>
    <property type="match status" value="2"/>
</dbReference>
<feature type="transmembrane region" description="Helical" evidence="7">
    <location>
        <begin position="12"/>
        <end position="31"/>
    </location>
</feature>
<evidence type="ECO:0000313" key="9">
    <source>
        <dbReference type="EMBL" id="ADU96398.1"/>
    </source>
</evidence>
<keyword evidence="4" id="KW-0249">Electron transport</keyword>
<dbReference type="Pfam" id="PF12801">
    <property type="entry name" value="Fer4_5"/>
    <property type="match status" value="2"/>
</dbReference>
<evidence type="ECO:0000256" key="1">
    <source>
        <dbReference type="ARBA" id="ARBA00022448"/>
    </source>
</evidence>
<keyword evidence="5" id="KW-0408">Iron</keyword>
<keyword evidence="10" id="KW-1185">Reference proteome</keyword>
<feature type="domain" description="4Fe-4S ferredoxin-type" evidence="8">
    <location>
        <begin position="251"/>
        <end position="271"/>
    </location>
</feature>
<dbReference type="InterPro" id="IPR017900">
    <property type="entry name" value="4Fe4S_Fe_S_CS"/>
</dbReference>
<dbReference type="PANTHER" id="PTHR30176:SF3">
    <property type="entry name" value="FERREDOXIN-TYPE PROTEIN NAPH"/>
    <property type="match status" value="1"/>
</dbReference>
<dbReference type="GO" id="GO:0051539">
    <property type="term" value="F:4 iron, 4 sulfur cluster binding"/>
    <property type="evidence" value="ECO:0007669"/>
    <property type="project" value="UniProtKB-KW"/>
</dbReference>
<dbReference type="PANTHER" id="PTHR30176">
    <property type="entry name" value="FERREDOXIN-TYPE PROTEIN NAPH"/>
    <property type="match status" value="1"/>
</dbReference>
<sequence>MAKKPFFKRITLWRYLFLLVCFVTVVGNPFLNYKWDINFVQGWFQSLGVGNLWVVSPLEGVESILTAKAFYMPSLVGMVIPVALAFLMGRVFCSWMCPVEFLSMLTDKVLGLVPKWGRKLKYRPDLLRLAKRTLWFALIAELLVTMIIGYPMFVWWSPPGLIGRETMFYVFYKHITVEVWIVVVVLLMNLFTRRFFCRYLCPLGATLALIGKWRQLVIRYDASRCVGCKVCDSRCPMGIKPSVGESQSVYCWNCAECVDSCPTNALNFVWRDDGIVRVKVAPQQAGK</sequence>
<evidence type="ECO:0000256" key="4">
    <source>
        <dbReference type="ARBA" id="ARBA00022982"/>
    </source>
</evidence>
<dbReference type="GO" id="GO:0005886">
    <property type="term" value="C:plasma membrane"/>
    <property type="evidence" value="ECO:0007669"/>
    <property type="project" value="TreeGrafter"/>
</dbReference>
<dbReference type="InterPro" id="IPR017896">
    <property type="entry name" value="4Fe4S_Fe-S-bd"/>
</dbReference>
<dbReference type="HOGENOM" id="CLU_066585_0_1_0"/>
<dbReference type="RefSeq" id="WP_013537184.1">
    <property type="nucleotide sequence ID" value="NC_014926.1"/>
</dbReference>
<feature type="transmembrane region" description="Helical" evidence="7">
    <location>
        <begin position="70"/>
        <end position="89"/>
    </location>
</feature>
<keyword evidence="6" id="KW-0411">Iron-sulfur</keyword>
<dbReference type="KEGG" id="tam:Theam_0426"/>
<keyword evidence="7" id="KW-0812">Transmembrane</keyword>
<reference evidence="9" key="1">
    <citation type="submission" date="2011-01" db="EMBL/GenBank/DDBJ databases">
        <title>Complete sequence of chromosome of Thermovibrio ammonificans HB-1.</title>
        <authorList>
            <consortium name="US DOE Joint Genome Institute"/>
            <person name="Lucas S."/>
            <person name="Copeland A."/>
            <person name="Lapidus A."/>
            <person name="Cheng J.-F."/>
            <person name="Goodwin L."/>
            <person name="Pitluck S."/>
            <person name="Davenport K."/>
            <person name="Detter J.C."/>
            <person name="Han C."/>
            <person name="Tapia R."/>
            <person name="Land M."/>
            <person name="Hauser L."/>
            <person name="Kyrpides N."/>
            <person name="Ivanova N."/>
            <person name="Ovchinnikova G."/>
            <person name="Vetriani C."/>
            <person name="Woyke T."/>
        </authorList>
    </citation>
    <scope>NUCLEOTIDE SEQUENCE [LARGE SCALE GENOMIC DNA]</scope>
    <source>
        <strain evidence="9">HB-1</strain>
    </source>
</reference>
<feature type="transmembrane region" description="Helical" evidence="7">
    <location>
        <begin position="134"/>
        <end position="156"/>
    </location>
</feature>
<keyword evidence="7" id="KW-0472">Membrane</keyword>
<dbReference type="OrthoDB" id="9806398at2"/>
<dbReference type="eggNOG" id="COG0348">
    <property type="taxonomic scope" value="Bacteria"/>
</dbReference>
<protein>
    <recommendedName>
        <fullName evidence="8">4Fe-4S ferredoxin-type domain-containing protein</fullName>
    </recommendedName>
</protein>
<evidence type="ECO:0000256" key="2">
    <source>
        <dbReference type="ARBA" id="ARBA00022485"/>
    </source>
</evidence>
<dbReference type="EMBL" id="CP002444">
    <property type="protein sequence ID" value="ADU96398.1"/>
    <property type="molecule type" value="Genomic_DNA"/>
</dbReference>
<accession>E8T560</accession>
<dbReference type="SUPFAM" id="SSF54862">
    <property type="entry name" value="4Fe-4S ferredoxins"/>
    <property type="match status" value="1"/>
</dbReference>